<dbReference type="PROSITE" id="PS51375">
    <property type="entry name" value="PPR"/>
    <property type="match status" value="1"/>
</dbReference>
<keyword evidence="1" id="KW-0677">Repeat</keyword>
<dbReference type="InterPro" id="IPR002885">
    <property type="entry name" value="PPR_rpt"/>
</dbReference>
<dbReference type="PANTHER" id="PTHR47003:SF3">
    <property type="entry name" value="SMALL RIBOSOMAL SUBUNIT PROTEIN MS81 (RPPR8)"/>
    <property type="match status" value="1"/>
</dbReference>
<dbReference type="Pfam" id="PF01535">
    <property type="entry name" value="PPR"/>
    <property type="match status" value="3"/>
</dbReference>
<sequence>MRNQWLRLLLTRFRTPSQPFVSQVNHIRSFSSSFLHPRASQATPKPFVIRQHFSSSPEHAVTSPKPLSDGDTLLADIFAGPGKSSDEIKLDLDSKNVVITHDLVLSFLKNPSTDPDAARRAFDWVMENQGEKLSSKSYNWMLGILGSRGLVKETWDMIGIMKSKGYGVSKGAFDRIYERFQKDGLADDVEKLKELYASGSASCKKDNPSKENDVDLTCSRITNIIRREVWVDDVEKNLQESNVKYSSDVVANVLGNLGTEPNKALIFFRWVQESGLFKHDERTFNAMARVLAKEDHSQKFWKFVNEMRGDGHQIERETYVHILERFVKRKMMKDAVDFYEFAMIGGNKPLASDCTFLLKKIAVSKELDMDLFRKVMGVFKANENVLTDANLNAVLKSLISVGRMNECNRILAAMEEAGYVPHCSSRSKIAYMLSSTGKSEEALEFVNNKAASQDTSDYKTWESLVKGFCVARDFDKASNSLREMVEKEGPACAGKALHVLIDTYCRKNKPLDAYKFVLDMVNDKGVTIWNTTYKALTRSLLSKKHFKEALNIMSAMKKQEYPPDLDSFVNYLSKKGSAEESVEFLKAMTSKRFPPTSVFIRLFEAYLKAGRKSEAQDFLSQCPGHIKNHADVLNLFLSGNSGVTGDEAAVAV</sequence>
<dbReference type="InterPro" id="IPR011990">
    <property type="entry name" value="TPR-like_helical_dom_sf"/>
</dbReference>
<evidence type="ECO:0000313" key="3">
    <source>
        <dbReference type="EMBL" id="CAA0828333.1"/>
    </source>
</evidence>
<name>A0A9N7RFI4_STRHE</name>
<keyword evidence="4" id="KW-1185">Reference proteome</keyword>
<proteinExistence type="predicted"/>
<dbReference type="Proteomes" id="UP001153555">
    <property type="component" value="Unassembled WGS sequence"/>
</dbReference>
<evidence type="ECO:0000256" key="1">
    <source>
        <dbReference type="ARBA" id="ARBA00022737"/>
    </source>
</evidence>
<dbReference type="AlphaFoldDB" id="A0A9N7RFI4"/>
<dbReference type="EMBL" id="CACSLK010027752">
    <property type="protein sequence ID" value="CAA0828333.1"/>
    <property type="molecule type" value="Genomic_DNA"/>
</dbReference>
<dbReference type="OrthoDB" id="777957at2759"/>
<gene>
    <name evidence="3" type="ORF">SHERM_24028</name>
</gene>
<feature type="repeat" description="PPR" evidence="2">
    <location>
        <begin position="457"/>
        <end position="491"/>
    </location>
</feature>
<dbReference type="PANTHER" id="PTHR47003">
    <property type="entry name" value="OS01G0970900 PROTEIN"/>
    <property type="match status" value="1"/>
</dbReference>
<dbReference type="GO" id="GO:0008380">
    <property type="term" value="P:RNA splicing"/>
    <property type="evidence" value="ECO:0007669"/>
    <property type="project" value="InterPro"/>
</dbReference>
<evidence type="ECO:0000313" key="4">
    <source>
        <dbReference type="Proteomes" id="UP001153555"/>
    </source>
</evidence>
<protein>
    <submittedName>
        <fullName evidence="3">Pentatricopeptide repeat-containing protein -mitochondrial</fullName>
    </submittedName>
</protein>
<comment type="caution">
    <text evidence="3">The sequence shown here is derived from an EMBL/GenBank/DDBJ whole genome shotgun (WGS) entry which is preliminary data.</text>
</comment>
<accession>A0A9N7RFI4</accession>
<dbReference type="InterPro" id="IPR044578">
    <property type="entry name" value="BIR6-like"/>
</dbReference>
<organism evidence="3 4">
    <name type="scientific">Striga hermonthica</name>
    <name type="common">Purple witchweed</name>
    <name type="synonym">Buchnera hermonthica</name>
    <dbReference type="NCBI Taxonomy" id="68872"/>
    <lineage>
        <taxon>Eukaryota</taxon>
        <taxon>Viridiplantae</taxon>
        <taxon>Streptophyta</taxon>
        <taxon>Embryophyta</taxon>
        <taxon>Tracheophyta</taxon>
        <taxon>Spermatophyta</taxon>
        <taxon>Magnoliopsida</taxon>
        <taxon>eudicotyledons</taxon>
        <taxon>Gunneridae</taxon>
        <taxon>Pentapetalae</taxon>
        <taxon>asterids</taxon>
        <taxon>lamiids</taxon>
        <taxon>Lamiales</taxon>
        <taxon>Orobanchaceae</taxon>
        <taxon>Buchnereae</taxon>
        <taxon>Striga</taxon>
    </lineage>
</organism>
<reference evidence="3" key="1">
    <citation type="submission" date="2019-12" db="EMBL/GenBank/DDBJ databases">
        <authorList>
            <person name="Scholes J."/>
        </authorList>
    </citation>
    <scope>NUCLEOTIDE SEQUENCE</scope>
</reference>
<evidence type="ECO:0000256" key="2">
    <source>
        <dbReference type="PROSITE-ProRule" id="PRU00708"/>
    </source>
</evidence>
<dbReference type="Gene3D" id="1.25.40.10">
    <property type="entry name" value="Tetratricopeptide repeat domain"/>
    <property type="match status" value="2"/>
</dbReference>